<dbReference type="InterPro" id="IPR047200">
    <property type="entry name" value="MFS_YcaD-like"/>
</dbReference>
<dbReference type="OrthoDB" id="9810614at2"/>
<dbReference type="SUPFAM" id="SSF103473">
    <property type="entry name" value="MFS general substrate transporter"/>
    <property type="match status" value="1"/>
</dbReference>
<reference evidence="7" key="1">
    <citation type="submission" date="2016-10" db="EMBL/GenBank/DDBJ databases">
        <authorList>
            <person name="Varghese N."/>
            <person name="Submissions S."/>
        </authorList>
    </citation>
    <scope>NUCLEOTIDE SEQUENCE [LARGE SCALE GENOMIC DNA]</scope>
    <source>
        <strain evidence="7">DSM 100420</strain>
    </source>
</reference>
<name>A0A1H3RSW9_9RHOB</name>
<dbReference type="RefSeq" id="WP_092646002.1">
    <property type="nucleotide sequence ID" value="NZ_FNPX01000009.1"/>
</dbReference>
<feature type="transmembrane region" description="Helical" evidence="4">
    <location>
        <begin position="233"/>
        <end position="252"/>
    </location>
</feature>
<feature type="transmembrane region" description="Helical" evidence="4">
    <location>
        <begin position="73"/>
        <end position="91"/>
    </location>
</feature>
<dbReference type="GO" id="GO:0022857">
    <property type="term" value="F:transmembrane transporter activity"/>
    <property type="evidence" value="ECO:0007669"/>
    <property type="project" value="InterPro"/>
</dbReference>
<protein>
    <submittedName>
        <fullName evidence="6">Predicted arabinose efflux permease, MFS family</fullName>
    </submittedName>
</protein>
<dbReference type="Gene3D" id="1.20.1250.20">
    <property type="entry name" value="MFS general substrate transporter like domains"/>
    <property type="match status" value="2"/>
</dbReference>
<dbReference type="Pfam" id="PF07690">
    <property type="entry name" value="MFS_1"/>
    <property type="match status" value="1"/>
</dbReference>
<feature type="transmembrane region" description="Helical" evidence="4">
    <location>
        <begin position="324"/>
        <end position="347"/>
    </location>
</feature>
<dbReference type="GO" id="GO:0005886">
    <property type="term" value="C:plasma membrane"/>
    <property type="evidence" value="ECO:0007669"/>
    <property type="project" value="TreeGrafter"/>
</dbReference>
<dbReference type="Proteomes" id="UP000198914">
    <property type="component" value="Unassembled WGS sequence"/>
</dbReference>
<evidence type="ECO:0000256" key="1">
    <source>
        <dbReference type="ARBA" id="ARBA00022692"/>
    </source>
</evidence>
<evidence type="ECO:0000256" key="3">
    <source>
        <dbReference type="ARBA" id="ARBA00023136"/>
    </source>
</evidence>
<feature type="transmembrane region" description="Helical" evidence="4">
    <location>
        <begin position="40"/>
        <end position="61"/>
    </location>
</feature>
<keyword evidence="7" id="KW-1185">Reference proteome</keyword>
<dbReference type="PROSITE" id="PS50850">
    <property type="entry name" value="MFS"/>
    <property type="match status" value="1"/>
</dbReference>
<feature type="transmembrane region" description="Helical" evidence="4">
    <location>
        <begin position="264"/>
        <end position="284"/>
    </location>
</feature>
<evidence type="ECO:0000259" key="5">
    <source>
        <dbReference type="PROSITE" id="PS50850"/>
    </source>
</evidence>
<proteinExistence type="predicted"/>
<feature type="domain" description="Major facilitator superfamily (MFS) profile" evidence="5">
    <location>
        <begin position="7"/>
        <end position="377"/>
    </location>
</feature>
<evidence type="ECO:0000256" key="4">
    <source>
        <dbReference type="SAM" id="Phobius"/>
    </source>
</evidence>
<dbReference type="InterPro" id="IPR011701">
    <property type="entry name" value="MFS"/>
</dbReference>
<evidence type="ECO:0000256" key="2">
    <source>
        <dbReference type="ARBA" id="ARBA00022989"/>
    </source>
</evidence>
<gene>
    <name evidence="6" type="ORF">SAMN05444004_10995</name>
</gene>
<dbReference type="PANTHER" id="PTHR23521:SF3">
    <property type="entry name" value="MFS TRANSPORTER"/>
    <property type="match status" value="1"/>
</dbReference>
<dbReference type="EMBL" id="FNPX01000009">
    <property type="protein sequence ID" value="SDZ28311.1"/>
    <property type="molecule type" value="Genomic_DNA"/>
</dbReference>
<organism evidence="6 7">
    <name type="scientific">Jannaschia faecimaris</name>
    <dbReference type="NCBI Taxonomy" id="1244108"/>
    <lineage>
        <taxon>Bacteria</taxon>
        <taxon>Pseudomonadati</taxon>
        <taxon>Pseudomonadota</taxon>
        <taxon>Alphaproteobacteria</taxon>
        <taxon>Rhodobacterales</taxon>
        <taxon>Roseobacteraceae</taxon>
        <taxon>Jannaschia</taxon>
    </lineage>
</organism>
<feature type="transmembrane region" description="Helical" evidence="4">
    <location>
        <begin position="97"/>
        <end position="119"/>
    </location>
</feature>
<dbReference type="PANTHER" id="PTHR23521">
    <property type="entry name" value="TRANSPORTER MFS SUPERFAMILY"/>
    <property type="match status" value="1"/>
</dbReference>
<sequence length="425" mass="44645">MLSVIRNSWALLVGIMLLMLGNGMQGTLLGVRGSIEGFSTGSMSIIMSSYFAGFLLGSQLVPRLIRKVGHVRVFAFLGSLASAGLILYPLLTNEIAWVALRLVLGFCFCGVYIVSESWLNNTTTNATRGRALSLYIIAQMIGIVAAQALFALGDASDFTLFIIVSVLVSLAFAPILLSATPVPPFESAKPMSFKDLYHVSPLGFVGVFLLGAVFSALFGMAGVFGAAASLSTVQIALFVSAIYLGGLVLQYPIGWASDRLDRRLMVVIGAIVGAVACALGATGLGGVNGLYVSAFIIGGMANPLYAILLAYTNDYLQPEDMASASAQLLFVNGVGAVGGPLVTGWLMGFAGPAGFFIFLGVLMVALAVYAVWRMMRRGVLPMDEDQSSYVVLSPMATTSVTMDSVIEGWEEQAVEGTTDAKGEAA</sequence>
<evidence type="ECO:0000313" key="6">
    <source>
        <dbReference type="EMBL" id="SDZ28311.1"/>
    </source>
</evidence>
<dbReference type="STRING" id="1244108.SAMN05444004_10995"/>
<keyword evidence="1 4" id="KW-0812">Transmembrane</keyword>
<feature type="transmembrane region" description="Helical" evidence="4">
    <location>
        <begin position="353"/>
        <end position="372"/>
    </location>
</feature>
<dbReference type="AlphaFoldDB" id="A0A1H3RSW9"/>
<dbReference type="InterPro" id="IPR036259">
    <property type="entry name" value="MFS_trans_sf"/>
</dbReference>
<evidence type="ECO:0000313" key="7">
    <source>
        <dbReference type="Proteomes" id="UP000198914"/>
    </source>
</evidence>
<accession>A0A1H3RSW9</accession>
<feature type="transmembrane region" description="Helical" evidence="4">
    <location>
        <begin position="158"/>
        <end position="182"/>
    </location>
</feature>
<dbReference type="InterPro" id="IPR020846">
    <property type="entry name" value="MFS_dom"/>
</dbReference>
<dbReference type="CDD" id="cd17477">
    <property type="entry name" value="MFS_YcaD_like"/>
    <property type="match status" value="1"/>
</dbReference>
<feature type="transmembrane region" description="Helical" evidence="4">
    <location>
        <begin position="202"/>
        <end position="227"/>
    </location>
</feature>
<feature type="transmembrane region" description="Helical" evidence="4">
    <location>
        <begin position="131"/>
        <end position="152"/>
    </location>
</feature>
<keyword evidence="3 4" id="KW-0472">Membrane</keyword>
<feature type="transmembrane region" description="Helical" evidence="4">
    <location>
        <begin position="290"/>
        <end position="312"/>
    </location>
</feature>
<keyword evidence="2 4" id="KW-1133">Transmembrane helix</keyword>